<dbReference type="NCBIfam" id="TIGR02595">
    <property type="entry name" value="PEP_CTERM"/>
    <property type="match status" value="1"/>
</dbReference>
<evidence type="ECO:0000313" key="2">
    <source>
        <dbReference type="EMBL" id="BDS07071.1"/>
    </source>
</evidence>
<dbReference type="KEGG" id="osu:NT6N_21110"/>
<organism evidence="2">
    <name type="scientific">Oceaniferula spumae</name>
    <dbReference type="NCBI Taxonomy" id="2979115"/>
    <lineage>
        <taxon>Bacteria</taxon>
        <taxon>Pseudomonadati</taxon>
        <taxon>Verrucomicrobiota</taxon>
        <taxon>Verrucomicrobiia</taxon>
        <taxon>Verrucomicrobiales</taxon>
        <taxon>Verrucomicrobiaceae</taxon>
        <taxon>Oceaniferula</taxon>
    </lineage>
</organism>
<name>A0AAT9FM62_9BACT</name>
<protein>
    <recommendedName>
        <fullName evidence="1">Ice-binding protein C-terminal domain-containing protein</fullName>
    </recommendedName>
</protein>
<dbReference type="AlphaFoldDB" id="A0AAT9FM62"/>
<reference evidence="2" key="1">
    <citation type="submission" date="2024-07" db="EMBL/GenBank/DDBJ databases">
        <title>Complete genome sequence of Verrucomicrobiaceae bacterium NT6N.</title>
        <authorList>
            <person name="Huang C."/>
            <person name="Takami H."/>
            <person name="Hamasaki K."/>
        </authorList>
    </citation>
    <scope>NUCLEOTIDE SEQUENCE</scope>
    <source>
        <strain evidence="2">NT6N</strain>
    </source>
</reference>
<gene>
    <name evidence="2" type="ORF">NT6N_21110</name>
</gene>
<dbReference type="EMBL" id="AP026866">
    <property type="protein sequence ID" value="BDS07071.1"/>
    <property type="molecule type" value="Genomic_DNA"/>
</dbReference>
<accession>A0AAT9FM62</accession>
<proteinExistence type="predicted"/>
<sequence>MLDTKNFIFVTFLAAPCCFGATIFNQDFGNDPEYGTWVDGTGPIASTTINETIDGIAFSFRLEITGTTDGTNNDLIFSGNRPRFNATNTNSLKQATFSVTDVTSAGNTVVFDGFTSVFQFDNNGANNFNYSGSGGGTAGTHVSTGSGTFTFPTLLQGDLTIEAVDDGTNNNFRIQEAGLQFSVVPEPSTTALLGLGGLAMVLRRRR</sequence>
<dbReference type="Pfam" id="PF07589">
    <property type="entry name" value="PEP-CTERM"/>
    <property type="match status" value="1"/>
</dbReference>
<dbReference type="InterPro" id="IPR013424">
    <property type="entry name" value="Ice-binding_C"/>
</dbReference>
<evidence type="ECO:0000259" key="1">
    <source>
        <dbReference type="Pfam" id="PF07589"/>
    </source>
</evidence>
<feature type="domain" description="Ice-binding protein C-terminal" evidence="1">
    <location>
        <begin position="184"/>
        <end position="205"/>
    </location>
</feature>